<dbReference type="InterPro" id="IPR000223">
    <property type="entry name" value="Pept_S26A_signal_pept_1"/>
</dbReference>
<evidence type="ECO:0000259" key="8">
    <source>
        <dbReference type="Pfam" id="PF10502"/>
    </source>
</evidence>
<dbReference type="PROSITE" id="PS00760">
    <property type="entry name" value="SPASE_I_2"/>
    <property type="match status" value="1"/>
</dbReference>
<dbReference type="STRING" id="1423812.FD20_GL002015"/>
<dbReference type="EMBL" id="AZEG01000053">
    <property type="protein sequence ID" value="KRL33138.1"/>
    <property type="molecule type" value="Genomic_DNA"/>
</dbReference>
<dbReference type="GO" id="GO:0005886">
    <property type="term" value="C:plasma membrane"/>
    <property type="evidence" value="ECO:0007669"/>
    <property type="project" value="UniProtKB-SubCell"/>
</dbReference>
<keyword evidence="7" id="KW-0812">Transmembrane</keyword>
<keyword evidence="10" id="KW-1185">Reference proteome</keyword>
<evidence type="ECO:0000256" key="2">
    <source>
        <dbReference type="ARBA" id="ARBA00004401"/>
    </source>
</evidence>
<dbReference type="InterPro" id="IPR019757">
    <property type="entry name" value="Pept_S26A_signal_pept_1_Lys-AS"/>
</dbReference>
<dbReference type="SUPFAM" id="SSF51306">
    <property type="entry name" value="LexA/Signal peptidase"/>
    <property type="match status" value="1"/>
</dbReference>
<evidence type="ECO:0000256" key="6">
    <source>
        <dbReference type="PIRSR" id="PIRSR600223-1"/>
    </source>
</evidence>
<keyword evidence="7" id="KW-0645">Protease</keyword>
<dbReference type="CDD" id="cd06530">
    <property type="entry name" value="S26_SPase_I"/>
    <property type="match status" value="1"/>
</dbReference>
<dbReference type="InterPro" id="IPR036286">
    <property type="entry name" value="LexA/Signal_pep-like_sf"/>
</dbReference>
<feature type="domain" description="Peptidase S26" evidence="8">
    <location>
        <begin position="7"/>
        <end position="117"/>
    </location>
</feature>
<dbReference type="PANTHER" id="PTHR43390">
    <property type="entry name" value="SIGNAL PEPTIDASE I"/>
    <property type="match status" value="1"/>
</dbReference>
<dbReference type="PATRIC" id="fig|1423812.3.peg.2139"/>
<evidence type="ECO:0000256" key="1">
    <source>
        <dbReference type="ARBA" id="ARBA00000677"/>
    </source>
</evidence>
<proteinExistence type="inferred from homology"/>
<keyword evidence="7" id="KW-1133">Transmembrane helix</keyword>
<evidence type="ECO:0000313" key="9">
    <source>
        <dbReference type="EMBL" id="KRL33138.1"/>
    </source>
</evidence>
<dbReference type="GO" id="GO:0006465">
    <property type="term" value="P:signal peptide processing"/>
    <property type="evidence" value="ECO:0007669"/>
    <property type="project" value="InterPro"/>
</dbReference>
<keyword evidence="7" id="KW-0472">Membrane</keyword>
<dbReference type="AlphaFoldDB" id="A0A0R1PTX0"/>
<protein>
    <recommendedName>
        <fullName evidence="4 7">Signal peptidase I</fullName>
        <ecNumber evidence="4 7">3.4.21.89</ecNumber>
    </recommendedName>
</protein>
<keyword evidence="5 7" id="KW-0378">Hydrolase</keyword>
<evidence type="ECO:0000256" key="7">
    <source>
        <dbReference type="RuleBase" id="RU362042"/>
    </source>
</evidence>
<dbReference type="EC" id="3.4.21.89" evidence="4 7"/>
<reference evidence="9 10" key="1">
    <citation type="journal article" date="2015" name="Genome Announc.">
        <title>Expanding the biotechnology potential of lactobacilli through comparative genomics of 213 strains and associated genera.</title>
        <authorList>
            <person name="Sun Z."/>
            <person name="Harris H.M."/>
            <person name="McCann A."/>
            <person name="Guo C."/>
            <person name="Argimon S."/>
            <person name="Zhang W."/>
            <person name="Yang X."/>
            <person name="Jeffery I.B."/>
            <person name="Cooney J.C."/>
            <person name="Kagawa T.F."/>
            <person name="Liu W."/>
            <person name="Song Y."/>
            <person name="Salvetti E."/>
            <person name="Wrobel A."/>
            <person name="Rasinkangas P."/>
            <person name="Parkhill J."/>
            <person name="Rea M.C."/>
            <person name="O'Sullivan O."/>
            <person name="Ritari J."/>
            <person name="Douillard F.P."/>
            <person name="Paul Ross R."/>
            <person name="Yang R."/>
            <person name="Briner A.E."/>
            <person name="Felis G.E."/>
            <person name="de Vos W.M."/>
            <person name="Barrangou R."/>
            <person name="Klaenhammer T.R."/>
            <person name="Caufield P.W."/>
            <person name="Cui Y."/>
            <person name="Zhang H."/>
            <person name="O'Toole P.W."/>
        </authorList>
    </citation>
    <scope>NUCLEOTIDE SEQUENCE [LARGE SCALE GENOMIC DNA]</scope>
    <source>
        <strain evidence="9 10">DSM 19971</strain>
    </source>
</reference>
<evidence type="ECO:0000256" key="5">
    <source>
        <dbReference type="ARBA" id="ARBA00022801"/>
    </source>
</evidence>
<evidence type="ECO:0000313" key="10">
    <source>
        <dbReference type="Proteomes" id="UP000051155"/>
    </source>
</evidence>
<dbReference type="GO" id="GO:0009003">
    <property type="term" value="F:signal peptidase activity"/>
    <property type="evidence" value="ECO:0007669"/>
    <property type="project" value="UniProtKB-EC"/>
</dbReference>
<comment type="similarity">
    <text evidence="3 7">Belongs to the peptidase S26 family.</text>
</comment>
<dbReference type="PRINTS" id="PR00727">
    <property type="entry name" value="LEADERPTASE"/>
</dbReference>
<comment type="subcellular location">
    <subcellularLocation>
        <location evidence="2">Cell membrane</location>
        <topology evidence="2">Single-pass type II membrane protein</topology>
    </subcellularLocation>
    <subcellularLocation>
        <location evidence="7">Membrane</location>
        <topology evidence="7">Single-pass type II membrane protein</topology>
    </subcellularLocation>
</comment>
<dbReference type="GO" id="GO:0004252">
    <property type="term" value="F:serine-type endopeptidase activity"/>
    <property type="evidence" value="ECO:0007669"/>
    <property type="project" value="InterPro"/>
</dbReference>
<dbReference type="PANTHER" id="PTHR43390:SF1">
    <property type="entry name" value="CHLOROPLAST PROCESSING PEPTIDASE"/>
    <property type="match status" value="1"/>
</dbReference>
<dbReference type="Proteomes" id="UP000051155">
    <property type="component" value="Unassembled WGS sequence"/>
</dbReference>
<sequence length="122" mass="13856">MKFIIGWTVPVIIGLLIALIIGQFFGRQVILGASMSPTLKDHQIVYRLNRAKIRRNDVVSFHAQGIDKNQPTTAKTVYVKRVIGMPGDKIKYTKRGNLFVNGKLEQQSYITNKQQKKVLLCQ</sequence>
<dbReference type="NCBIfam" id="TIGR02227">
    <property type="entry name" value="sigpep_I_bact"/>
    <property type="match status" value="1"/>
</dbReference>
<accession>A0A0R1PTX0</accession>
<name>A0A0R1PTX0_9LACO</name>
<comment type="caution">
    <text evidence="9">The sequence shown here is derived from an EMBL/GenBank/DDBJ whole genome shotgun (WGS) entry which is preliminary data.</text>
</comment>
<evidence type="ECO:0000256" key="3">
    <source>
        <dbReference type="ARBA" id="ARBA00009370"/>
    </source>
</evidence>
<feature type="active site" evidence="6">
    <location>
        <position position="34"/>
    </location>
</feature>
<feature type="active site" evidence="6">
    <location>
        <position position="80"/>
    </location>
</feature>
<gene>
    <name evidence="9" type="ORF">FD20_GL002015</name>
</gene>
<dbReference type="InterPro" id="IPR019533">
    <property type="entry name" value="Peptidase_S26"/>
</dbReference>
<feature type="transmembrane region" description="Helical" evidence="7">
    <location>
        <begin position="6"/>
        <end position="26"/>
    </location>
</feature>
<organism evidence="9 10">
    <name type="scientific">Liquorilactobacillus uvarum DSM 19971</name>
    <dbReference type="NCBI Taxonomy" id="1423812"/>
    <lineage>
        <taxon>Bacteria</taxon>
        <taxon>Bacillati</taxon>
        <taxon>Bacillota</taxon>
        <taxon>Bacilli</taxon>
        <taxon>Lactobacillales</taxon>
        <taxon>Lactobacillaceae</taxon>
        <taxon>Liquorilactobacillus</taxon>
    </lineage>
</organism>
<dbReference type="Pfam" id="PF10502">
    <property type="entry name" value="Peptidase_S26"/>
    <property type="match status" value="1"/>
</dbReference>
<evidence type="ECO:0000256" key="4">
    <source>
        <dbReference type="ARBA" id="ARBA00013208"/>
    </source>
</evidence>
<dbReference type="Gene3D" id="2.10.109.10">
    <property type="entry name" value="Umud Fragment, subunit A"/>
    <property type="match status" value="1"/>
</dbReference>
<comment type="catalytic activity">
    <reaction evidence="1 7">
        <text>Cleavage of hydrophobic, N-terminal signal or leader sequences from secreted and periplasmic proteins.</text>
        <dbReference type="EC" id="3.4.21.89"/>
    </reaction>
</comment>